<protein>
    <submittedName>
        <fullName evidence="6">Dioxygenase</fullName>
    </submittedName>
</protein>
<evidence type="ECO:0000256" key="5">
    <source>
        <dbReference type="ARBA" id="ARBA00023004"/>
    </source>
</evidence>
<comment type="caution">
    <text evidence="6">The sequence shown here is derived from an EMBL/GenBank/DDBJ whole genome shotgun (WGS) entry which is preliminary data.</text>
</comment>
<comment type="cofactor">
    <cofactor evidence="1">
        <name>Fe(2+)</name>
        <dbReference type="ChEBI" id="CHEBI:29033"/>
    </cofactor>
</comment>
<keyword evidence="6" id="KW-0223">Dioxygenase</keyword>
<sequence>MTEQTAEATPFWLTENFAPVHEEVTATDLKVTGTIPSALSGRLLRNGANPQSGWSDHWFLGNGMLHGVEIRDGKANWYRNRYVKTPFFLKPDADVMESLGDMNMSTANTNVIHHAGKIMALEEGHWPFVVDDQLETVGPNNYAGKLTGPMTAHPKTCAATGEMLAFAYSMMEPYLTYYRISASGELLQVEPITVGAGTMIHDFNITRNNVVFMDLPALWNLEGIADSGLPIVWDESYGARLGVMPRNGSDKDVTWYEINPCYVFHPLNAYEDGNKIILDVCRMEDAMKPGSEAPPMLYRWVIDQDKGTVSETQLDDRVVDFPRVCDTVVGLKNRYGYAAAFAPNLPVAAGLIKYDLDSSSSSYHDLKGGQGSEAVFVKDPAGSSEDDGWVLSYVYRPETNQSDVVIVDSRHFDQEPVATIHLPVRVPAGFHGNWVPDGY</sequence>
<evidence type="ECO:0000256" key="3">
    <source>
        <dbReference type="ARBA" id="ARBA00022723"/>
    </source>
</evidence>
<name>A0ABT3TLS3_9GAMM</name>
<proteinExistence type="inferred from homology"/>
<evidence type="ECO:0000313" key="6">
    <source>
        <dbReference type="EMBL" id="MCX2982954.1"/>
    </source>
</evidence>
<dbReference type="RefSeq" id="WP_279246986.1">
    <property type="nucleotide sequence ID" value="NZ_SHNN01000005.1"/>
</dbReference>
<keyword evidence="3" id="KW-0479">Metal-binding</keyword>
<dbReference type="Pfam" id="PF03055">
    <property type="entry name" value="RPE65"/>
    <property type="match status" value="1"/>
</dbReference>
<evidence type="ECO:0000256" key="1">
    <source>
        <dbReference type="ARBA" id="ARBA00001954"/>
    </source>
</evidence>
<comment type="similarity">
    <text evidence="2">Belongs to the carotenoid oxygenase family.</text>
</comment>
<dbReference type="EMBL" id="SHNN01000005">
    <property type="protein sequence ID" value="MCX2982954.1"/>
    <property type="molecule type" value="Genomic_DNA"/>
</dbReference>
<accession>A0ABT3TLS3</accession>
<organism evidence="6 7">
    <name type="scientific">Candidatus Litorirhabdus singularis</name>
    <dbReference type="NCBI Taxonomy" id="2518993"/>
    <lineage>
        <taxon>Bacteria</taxon>
        <taxon>Pseudomonadati</taxon>
        <taxon>Pseudomonadota</taxon>
        <taxon>Gammaproteobacteria</taxon>
        <taxon>Cellvibrionales</taxon>
        <taxon>Halieaceae</taxon>
        <taxon>Candidatus Litorirhabdus</taxon>
    </lineage>
</organism>
<reference evidence="6" key="1">
    <citation type="submission" date="2019-02" db="EMBL/GenBank/DDBJ databases">
        <authorList>
            <person name="Li S.-H."/>
        </authorList>
    </citation>
    <scope>NUCLEOTIDE SEQUENCE</scope>
    <source>
        <strain evidence="6">IMCC14734</strain>
    </source>
</reference>
<keyword evidence="5" id="KW-0408">Iron</keyword>
<dbReference type="PANTHER" id="PTHR10543">
    <property type="entry name" value="BETA-CAROTENE DIOXYGENASE"/>
    <property type="match status" value="1"/>
</dbReference>
<dbReference type="PANTHER" id="PTHR10543:SF89">
    <property type="entry name" value="CAROTENOID 9,10(9',10')-CLEAVAGE DIOXYGENASE 1"/>
    <property type="match status" value="1"/>
</dbReference>
<evidence type="ECO:0000313" key="7">
    <source>
        <dbReference type="Proteomes" id="UP001143362"/>
    </source>
</evidence>
<dbReference type="Proteomes" id="UP001143362">
    <property type="component" value="Unassembled WGS sequence"/>
</dbReference>
<dbReference type="InterPro" id="IPR004294">
    <property type="entry name" value="Carotenoid_Oase"/>
</dbReference>
<gene>
    <name evidence="6" type="ORF">EYC98_18995</name>
</gene>
<evidence type="ECO:0000256" key="2">
    <source>
        <dbReference type="ARBA" id="ARBA00006787"/>
    </source>
</evidence>
<evidence type="ECO:0000256" key="4">
    <source>
        <dbReference type="ARBA" id="ARBA00023002"/>
    </source>
</evidence>
<keyword evidence="7" id="KW-1185">Reference proteome</keyword>
<keyword evidence="4" id="KW-0560">Oxidoreductase</keyword>
<dbReference type="GO" id="GO:0051213">
    <property type="term" value="F:dioxygenase activity"/>
    <property type="evidence" value="ECO:0007669"/>
    <property type="project" value="UniProtKB-KW"/>
</dbReference>